<dbReference type="SUPFAM" id="SSF47384">
    <property type="entry name" value="Homodimeric domain of signal transducing histidine kinase"/>
    <property type="match status" value="1"/>
</dbReference>
<dbReference type="FunFam" id="1.10.287.130:FF:000015">
    <property type="entry name" value="Histidine kinase 4"/>
    <property type="match status" value="1"/>
</dbReference>
<dbReference type="Gene3D" id="1.10.287.130">
    <property type="match status" value="1"/>
</dbReference>
<dbReference type="CDD" id="cd00082">
    <property type="entry name" value="HisKA"/>
    <property type="match status" value="1"/>
</dbReference>
<dbReference type="Pfam" id="PF00512">
    <property type="entry name" value="HisKA"/>
    <property type="match status" value="1"/>
</dbReference>
<evidence type="ECO:0000259" key="4">
    <source>
        <dbReference type="SMART" id="SM00388"/>
    </source>
</evidence>
<dbReference type="AlphaFoldDB" id="A0A6J0L6V6"/>
<dbReference type="GeneID" id="108826376"/>
<protein>
    <recommendedName>
        <fullName evidence="2">histidine kinase</fullName>
        <ecNumber evidence="2">2.7.13.3</ecNumber>
    </recommendedName>
</protein>
<evidence type="ECO:0000313" key="6">
    <source>
        <dbReference type="RefSeq" id="XP_018455266.1"/>
    </source>
</evidence>
<comment type="catalytic activity">
    <reaction evidence="1">
        <text>ATP + protein L-histidine = ADP + protein N-phospho-L-histidine.</text>
        <dbReference type="EC" id="2.7.13.3"/>
    </reaction>
</comment>
<dbReference type="InterPro" id="IPR050956">
    <property type="entry name" value="2C_system_His_kinase"/>
</dbReference>
<dbReference type="EC" id="2.7.13.3" evidence="2"/>
<dbReference type="GO" id="GO:0000155">
    <property type="term" value="F:phosphorelay sensor kinase activity"/>
    <property type="evidence" value="ECO:0007669"/>
    <property type="project" value="InterPro"/>
</dbReference>
<dbReference type="InterPro" id="IPR003661">
    <property type="entry name" value="HisK_dim/P_dom"/>
</dbReference>
<gene>
    <name evidence="6" type="primary">LOC108826376</name>
</gene>
<dbReference type="InterPro" id="IPR036097">
    <property type="entry name" value="HisK_dim/P_sf"/>
</dbReference>
<sequence length="190" mass="21290">MMSPMSSPINFHIATLQQLDLTKHLLHELPCSSSISPNTFFATRNNRITHHKYTIGFEMRIFNEAINRIATVEEDFQKMMELKARAEAADIAKSQFLATVSHEICTPMVGVLGMLKLLMDIDLDAKQMDSAETAHGSGKDLISLINEVLDQAKIESERIELENVPFDLRFLLDNVSSLLSGKDAEKGIEL</sequence>
<keyword evidence="5" id="KW-1185">Reference proteome</keyword>
<evidence type="ECO:0000256" key="2">
    <source>
        <dbReference type="ARBA" id="ARBA00012438"/>
    </source>
</evidence>
<feature type="domain" description="Signal transduction histidine kinase dimerisation/phosphoacceptor" evidence="4">
    <location>
        <begin position="92"/>
        <end position="157"/>
    </location>
</feature>
<dbReference type="SMART" id="SM00388">
    <property type="entry name" value="HisKA"/>
    <property type="match status" value="1"/>
</dbReference>
<reference evidence="5" key="1">
    <citation type="journal article" date="2019" name="Database">
        <title>The radish genome database (RadishGD): an integrated information resource for radish genomics.</title>
        <authorList>
            <person name="Yu H.J."/>
            <person name="Baek S."/>
            <person name="Lee Y.J."/>
            <person name="Cho A."/>
            <person name="Mun J.H."/>
        </authorList>
    </citation>
    <scope>NUCLEOTIDE SEQUENCE [LARGE SCALE GENOMIC DNA]</scope>
    <source>
        <strain evidence="5">cv. WK10039</strain>
    </source>
</reference>
<reference evidence="6" key="2">
    <citation type="submission" date="2025-08" db="UniProtKB">
        <authorList>
            <consortium name="RefSeq"/>
        </authorList>
    </citation>
    <scope>IDENTIFICATION</scope>
    <source>
        <tissue evidence="6">Leaf</tissue>
    </source>
</reference>
<organism evidence="5 6">
    <name type="scientific">Raphanus sativus</name>
    <name type="common">Radish</name>
    <name type="synonym">Raphanus raphanistrum var. sativus</name>
    <dbReference type="NCBI Taxonomy" id="3726"/>
    <lineage>
        <taxon>Eukaryota</taxon>
        <taxon>Viridiplantae</taxon>
        <taxon>Streptophyta</taxon>
        <taxon>Embryophyta</taxon>
        <taxon>Tracheophyta</taxon>
        <taxon>Spermatophyta</taxon>
        <taxon>Magnoliopsida</taxon>
        <taxon>eudicotyledons</taxon>
        <taxon>Gunneridae</taxon>
        <taxon>Pentapetalae</taxon>
        <taxon>rosids</taxon>
        <taxon>malvids</taxon>
        <taxon>Brassicales</taxon>
        <taxon>Brassicaceae</taxon>
        <taxon>Brassiceae</taxon>
        <taxon>Raphanus</taxon>
    </lineage>
</organism>
<evidence type="ECO:0000256" key="1">
    <source>
        <dbReference type="ARBA" id="ARBA00000085"/>
    </source>
</evidence>
<proteinExistence type="predicted"/>
<evidence type="ECO:0000313" key="5">
    <source>
        <dbReference type="Proteomes" id="UP000504610"/>
    </source>
</evidence>
<name>A0A6J0L6V6_RAPSA</name>
<dbReference type="PANTHER" id="PTHR43719">
    <property type="entry name" value="TWO-COMPONENT HISTIDINE KINASE"/>
    <property type="match status" value="1"/>
</dbReference>
<dbReference type="OrthoDB" id="1722337at2759"/>
<dbReference type="GO" id="GO:0005634">
    <property type="term" value="C:nucleus"/>
    <property type="evidence" value="ECO:0007669"/>
    <property type="project" value="TreeGrafter"/>
</dbReference>
<accession>A0A6J0L6V6</accession>
<dbReference type="KEGG" id="rsz:108826376"/>
<dbReference type="RefSeq" id="XP_018455266.1">
    <property type="nucleotide sequence ID" value="XM_018599764.2"/>
</dbReference>
<evidence type="ECO:0000256" key="3">
    <source>
        <dbReference type="ARBA" id="ARBA00022553"/>
    </source>
</evidence>
<dbReference type="Proteomes" id="UP000504610">
    <property type="component" value="Chromosome 9"/>
</dbReference>
<dbReference type="PANTHER" id="PTHR43719:SF57">
    <property type="entry name" value="BNAC03G44990D PROTEIN"/>
    <property type="match status" value="1"/>
</dbReference>
<keyword evidence="3" id="KW-0597">Phosphoprotein</keyword>